<feature type="transmembrane region" description="Helical" evidence="7">
    <location>
        <begin position="399"/>
        <end position="420"/>
    </location>
</feature>
<feature type="transmembrane region" description="Helical" evidence="7">
    <location>
        <begin position="70"/>
        <end position="89"/>
    </location>
</feature>
<dbReference type="Proteomes" id="UP000266677">
    <property type="component" value="Unassembled WGS sequence"/>
</dbReference>
<evidence type="ECO:0000313" key="10">
    <source>
        <dbReference type="Proteomes" id="UP000266677"/>
    </source>
</evidence>
<dbReference type="PANTHER" id="PTHR42718:SF46">
    <property type="entry name" value="BLR6921 PROTEIN"/>
    <property type="match status" value="1"/>
</dbReference>
<evidence type="ECO:0000256" key="5">
    <source>
        <dbReference type="ARBA" id="ARBA00022989"/>
    </source>
</evidence>
<evidence type="ECO:0000259" key="8">
    <source>
        <dbReference type="PROSITE" id="PS50850"/>
    </source>
</evidence>
<gene>
    <name evidence="9" type="ORF">D5S18_06345</name>
</gene>
<keyword evidence="3" id="KW-1003">Cell membrane</keyword>
<dbReference type="EMBL" id="QZFU01000014">
    <property type="protein sequence ID" value="RJO78051.1"/>
    <property type="molecule type" value="Genomic_DNA"/>
</dbReference>
<comment type="caution">
    <text evidence="9">The sequence shown here is derived from an EMBL/GenBank/DDBJ whole genome shotgun (WGS) entry which is preliminary data.</text>
</comment>
<evidence type="ECO:0000256" key="3">
    <source>
        <dbReference type="ARBA" id="ARBA00022475"/>
    </source>
</evidence>
<dbReference type="GO" id="GO:0022857">
    <property type="term" value="F:transmembrane transporter activity"/>
    <property type="evidence" value="ECO:0007669"/>
    <property type="project" value="InterPro"/>
</dbReference>
<dbReference type="PROSITE" id="PS50850">
    <property type="entry name" value="MFS"/>
    <property type="match status" value="1"/>
</dbReference>
<feature type="transmembrane region" description="Helical" evidence="7">
    <location>
        <begin position="158"/>
        <end position="178"/>
    </location>
</feature>
<dbReference type="SUPFAM" id="SSF103473">
    <property type="entry name" value="MFS general substrate transporter"/>
    <property type="match status" value="1"/>
</dbReference>
<feature type="transmembrane region" description="Helical" evidence="7">
    <location>
        <begin position="426"/>
        <end position="445"/>
    </location>
</feature>
<feature type="transmembrane region" description="Helical" evidence="7">
    <location>
        <begin position="7"/>
        <end position="30"/>
    </location>
</feature>
<dbReference type="InterPro" id="IPR004638">
    <property type="entry name" value="EmrB-like"/>
</dbReference>
<reference evidence="9 10" key="1">
    <citation type="submission" date="2018-09" db="EMBL/GenBank/DDBJ databases">
        <title>YIM PH21274 draft genome.</title>
        <authorList>
            <person name="Miao C."/>
        </authorList>
    </citation>
    <scope>NUCLEOTIDE SEQUENCE [LARGE SCALE GENOMIC DNA]</scope>
    <source>
        <strain evidence="9 10">YIM PH 21724</strain>
    </source>
</reference>
<feature type="transmembrane region" description="Helical" evidence="7">
    <location>
        <begin position="42"/>
        <end position="61"/>
    </location>
</feature>
<dbReference type="NCBIfam" id="TIGR00711">
    <property type="entry name" value="efflux_EmrB"/>
    <property type="match status" value="1"/>
</dbReference>
<dbReference type="Pfam" id="PF07690">
    <property type="entry name" value="MFS_1"/>
    <property type="match status" value="1"/>
</dbReference>
<dbReference type="InterPro" id="IPR020846">
    <property type="entry name" value="MFS_dom"/>
</dbReference>
<keyword evidence="5 7" id="KW-1133">Transmembrane helix</keyword>
<feature type="transmembrane region" description="Helical" evidence="7">
    <location>
        <begin position="222"/>
        <end position="243"/>
    </location>
</feature>
<protein>
    <submittedName>
        <fullName evidence="9">DHA2 family efflux MFS transporter permease subunit</fullName>
    </submittedName>
</protein>
<feature type="transmembrane region" description="Helical" evidence="7">
    <location>
        <begin position="354"/>
        <end position="378"/>
    </location>
</feature>
<evidence type="ECO:0000256" key="2">
    <source>
        <dbReference type="ARBA" id="ARBA00022448"/>
    </source>
</evidence>
<feature type="transmembrane region" description="Helical" evidence="7">
    <location>
        <begin position="190"/>
        <end position="210"/>
    </location>
</feature>
<feature type="transmembrane region" description="Helical" evidence="7">
    <location>
        <begin position="292"/>
        <end position="313"/>
    </location>
</feature>
<keyword evidence="4 7" id="KW-0812">Transmembrane</keyword>
<keyword evidence="10" id="KW-1185">Reference proteome</keyword>
<evidence type="ECO:0000256" key="6">
    <source>
        <dbReference type="ARBA" id="ARBA00023136"/>
    </source>
</evidence>
<keyword evidence="2" id="KW-0813">Transport</keyword>
<dbReference type="InterPro" id="IPR036259">
    <property type="entry name" value="MFS_trans_sf"/>
</dbReference>
<feature type="transmembrane region" description="Helical" evidence="7">
    <location>
        <begin position="264"/>
        <end position="286"/>
    </location>
</feature>
<keyword evidence="6 7" id="KW-0472">Membrane</keyword>
<proteinExistence type="predicted"/>
<feature type="transmembrane region" description="Helical" evidence="7">
    <location>
        <begin position="320"/>
        <end position="342"/>
    </location>
</feature>
<evidence type="ECO:0000313" key="9">
    <source>
        <dbReference type="EMBL" id="RJO78051.1"/>
    </source>
</evidence>
<dbReference type="PANTHER" id="PTHR42718">
    <property type="entry name" value="MAJOR FACILITATOR SUPERFAMILY MULTIDRUG TRANSPORTER MFSC"/>
    <property type="match status" value="1"/>
</dbReference>
<feature type="domain" description="Major facilitator superfamily (MFS) profile" evidence="8">
    <location>
        <begin position="4"/>
        <end position="449"/>
    </location>
</feature>
<dbReference type="OrthoDB" id="9812221at2"/>
<dbReference type="AlphaFoldDB" id="A0A3A4L5Z8"/>
<sequence length="454" mass="46701">MWRVAGVVTFGAVMGMLDTSLINVGLHTIAAKLGATLNGSQWIASAYLLALAVSLPLVGWLGRRFGMGRVWLGALLAFTIVSGLCALAPNVGWLIVLRIAQGLAAGLLVPAGQAIIGQVAGGHRLGRVMSVVGVAVVAAPAFGPALGGVMLAHLAWQWLFLINIPLGVLAYVLARRILPLGEKAADARNFDYLGFVLCAAGLSLLVYGLGEFGGRGGFADPAVWIPLLVGALALGGFVLRGVLGQGTLLDLGMFRSPVFGAAGAAHFFGGAALFGSMLLLPLYFQLLHGQDVVATGLSLFTFGFGGVLALPIAGRLTDRFGGGVVSAVGGAVCLVVTLPFAFGDDAMNLVLVQALLLIRGIATGLVGVPIVASAYAAVRREQIPDAASMVNILQRVGGSLGAALFAVILARSAGAGLSVAAGFQQAFWWLIGVTVASLIGSIVLWRTEVRYRER</sequence>
<organism evidence="9 10">
    <name type="scientific">Nocardia panacis</name>
    <dbReference type="NCBI Taxonomy" id="2340916"/>
    <lineage>
        <taxon>Bacteria</taxon>
        <taxon>Bacillati</taxon>
        <taxon>Actinomycetota</taxon>
        <taxon>Actinomycetes</taxon>
        <taxon>Mycobacteriales</taxon>
        <taxon>Nocardiaceae</taxon>
        <taxon>Nocardia</taxon>
    </lineage>
</organism>
<feature type="transmembrane region" description="Helical" evidence="7">
    <location>
        <begin position="95"/>
        <end position="116"/>
    </location>
</feature>
<comment type="subcellular location">
    <subcellularLocation>
        <location evidence="1">Cell membrane</location>
        <topology evidence="1">Multi-pass membrane protein</topology>
    </subcellularLocation>
</comment>
<dbReference type="InterPro" id="IPR011701">
    <property type="entry name" value="MFS"/>
</dbReference>
<dbReference type="Gene3D" id="1.20.1250.20">
    <property type="entry name" value="MFS general substrate transporter like domains"/>
    <property type="match status" value="2"/>
</dbReference>
<accession>A0A3A4L5Z8</accession>
<name>A0A3A4L5Z8_9NOCA</name>
<evidence type="ECO:0000256" key="1">
    <source>
        <dbReference type="ARBA" id="ARBA00004651"/>
    </source>
</evidence>
<dbReference type="GO" id="GO:0005886">
    <property type="term" value="C:plasma membrane"/>
    <property type="evidence" value="ECO:0007669"/>
    <property type="project" value="UniProtKB-SubCell"/>
</dbReference>
<evidence type="ECO:0000256" key="7">
    <source>
        <dbReference type="SAM" id="Phobius"/>
    </source>
</evidence>
<evidence type="ECO:0000256" key="4">
    <source>
        <dbReference type="ARBA" id="ARBA00022692"/>
    </source>
</evidence>
<feature type="transmembrane region" description="Helical" evidence="7">
    <location>
        <begin position="128"/>
        <end position="152"/>
    </location>
</feature>